<name>A0ABT8LGD7_9BACT</name>
<comment type="similarity">
    <text evidence="2">Belongs to the SusD family.</text>
</comment>
<evidence type="ECO:0000313" key="8">
    <source>
        <dbReference type="EMBL" id="MDN5216859.1"/>
    </source>
</evidence>
<feature type="domain" description="RagB/SusD" evidence="6">
    <location>
        <begin position="269"/>
        <end position="576"/>
    </location>
</feature>
<evidence type="ECO:0000259" key="6">
    <source>
        <dbReference type="Pfam" id="PF07980"/>
    </source>
</evidence>
<evidence type="ECO:0000313" key="9">
    <source>
        <dbReference type="Proteomes" id="UP001172083"/>
    </source>
</evidence>
<evidence type="ECO:0000256" key="4">
    <source>
        <dbReference type="ARBA" id="ARBA00023136"/>
    </source>
</evidence>
<sequence length="590" mass="65998">MKKITIFLLIMGLFHTSCDDYLDKIPQDAFTEGSLFQTEADLRGFLNTIYNQQFGFSLTNNWPNRGLDVMTVWSEDAYGVRDCCSSSDLITISNGGKTNNIYNDSYTRIRQINEFLNYAPQAEASFTDPALYRRYIAEARFHRAYYYHRLNTFFGPVPLVLEPIGALDFLERNTRLSVFEWIDKELEDVANDLPDTFTGEDVGRITSWAAKALRGRHLLYGIGWHPDVASIYSRAEAVLSDVYDNSGHSLEPGAEGYQRLFTKEGNGSPESLWTKYYDPTTYGAADGGTGTSHGYPFFTLPTGSAAVAVNRNSPAAFGATSRLVEAYQMTNGMDIHDAGSGYDESTPWDNRDPRLEITILHAGEELPRRGGSSLEDTYILNPHPLLGTTTLDDVNRNVNRTGYYYNKYNTEFDWGVDSKRADIQYHFIRFAEVILLYAEAALGNTGNVTLAMSLVNEVRSRVGMPEAVAATADAALDAILFERRIELALEGPFRYYDLRRHRLGEEVFIGTLPGGGDKAMAYGIPLGDGRVPDANVLEGDLDDSKKREVGPKTFDATYYLPEIPAQAIDRNPLLANEPVDFGPWESFFQN</sequence>
<evidence type="ECO:0000256" key="1">
    <source>
        <dbReference type="ARBA" id="ARBA00004442"/>
    </source>
</evidence>
<keyword evidence="5" id="KW-0998">Cell outer membrane</keyword>
<evidence type="ECO:0000256" key="2">
    <source>
        <dbReference type="ARBA" id="ARBA00006275"/>
    </source>
</evidence>
<dbReference type="EMBL" id="JAUJEB010000011">
    <property type="protein sequence ID" value="MDN5216859.1"/>
    <property type="molecule type" value="Genomic_DNA"/>
</dbReference>
<protein>
    <submittedName>
        <fullName evidence="8">RagB/SusD family nutrient uptake outer membrane protein</fullName>
    </submittedName>
</protein>
<dbReference type="SUPFAM" id="SSF48452">
    <property type="entry name" value="TPR-like"/>
    <property type="match status" value="1"/>
</dbReference>
<dbReference type="Gene3D" id="1.25.40.390">
    <property type="match status" value="1"/>
</dbReference>
<keyword evidence="3" id="KW-0732">Signal</keyword>
<evidence type="ECO:0000256" key="5">
    <source>
        <dbReference type="ARBA" id="ARBA00023237"/>
    </source>
</evidence>
<dbReference type="Pfam" id="PF14322">
    <property type="entry name" value="SusD-like_3"/>
    <property type="match status" value="1"/>
</dbReference>
<evidence type="ECO:0000259" key="7">
    <source>
        <dbReference type="Pfam" id="PF14322"/>
    </source>
</evidence>
<dbReference type="Proteomes" id="UP001172083">
    <property type="component" value="Unassembled WGS sequence"/>
</dbReference>
<feature type="domain" description="SusD-like N-terminal" evidence="7">
    <location>
        <begin position="20"/>
        <end position="215"/>
    </location>
</feature>
<comment type="caution">
    <text evidence="8">The sequence shown here is derived from an EMBL/GenBank/DDBJ whole genome shotgun (WGS) entry which is preliminary data.</text>
</comment>
<organism evidence="8 9">
    <name type="scientific">Agaribacillus aureus</name>
    <dbReference type="NCBI Taxonomy" id="3051825"/>
    <lineage>
        <taxon>Bacteria</taxon>
        <taxon>Pseudomonadati</taxon>
        <taxon>Bacteroidota</taxon>
        <taxon>Cytophagia</taxon>
        <taxon>Cytophagales</taxon>
        <taxon>Splendidivirgaceae</taxon>
        <taxon>Agaribacillus</taxon>
    </lineage>
</organism>
<dbReference type="RefSeq" id="WP_346762196.1">
    <property type="nucleotide sequence ID" value="NZ_JAUJEB010000011.1"/>
</dbReference>
<dbReference type="Pfam" id="PF07980">
    <property type="entry name" value="SusD_RagB"/>
    <property type="match status" value="1"/>
</dbReference>
<keyword evidence="4" id="KW-0472">Membrane</keyword>
<comment type="subcellular location">
    <subcellularLocation>
        <location evidence="1">Cell outer membrane</location>
    </subcellularLocation>
</comment>
<dbReference type="InterPro" id="IPR012944">
    <property type="entry name" value="SusD_RagB_dom"/>
</dbReference>
<reference evidence="8" key="1">
    <citation type="submission" date="2023-06" db="EMBL/GenBank/DDBJ databases">
        <title>Genomic of Agaribacillus aureum.</title>
        <authorList>
            <person name="Wang G."/>
        </authorList>
    </citation>
    <scope>NUCLEOTIDE SEQUENCE</scope>
    <source>
        <strain evidence="8">BMA12</strain>
    </source>
</reference>
<proteinExistence type="inferred from homology"/>
<evidence type="ECO:0000256" key="3">
    <source>
        <dbReference type="ARBA" id="ARBA00022729"/>
    </source>
</evidence>
<accession>A0ABT8LGD7</accession>
<dbReference type="InterPro" id="IPR011990">
    <property type="entry name" value="TPR-like_helical_dom_sf"/>
</dbReference>
<dbReference type="InterPro" id="IPR033985">
    <property type="entry name" value="SusD-like_N"/>
</dbReference>
<keyword evidence="9" id="KW-1185">Reference proteome</keyword>
<gene>
    <name evidence="8" type="ORF">QQ020_32610</name>
</gene>